<keyword evidence="2" id="KW-1185">Reference proteome</keyword>
<evidence type="ECO:0000313" key="1">
    <source>
        <dbReference type="EMBL" id="CAA9999455.1"/>
    </source>
</evidence>
<gene>
    <name evidence="1" type="ORF">NTEN_LOCUS5738</name>
</gene>
<organism evidence="1 2">
    <name type="scientific">Nesidiocoris tenuis</name>
    <dbReference type="NCBI Taxonomy" id="355587"/>
    <lineage>
        <taxon>Eukaryota</taxon>
        <taxon>Metazoa</taxon>
        <taxon>Ecdysozoa</taxon>
        <taxon>Arthropoda</taxon>
        <taxon>Hexapoda</taxon>
        <taxon>Insecta</taxon>
        <taxon>Pterygota</taxon>
        <taxon>Neoptera</taxon>
        <taxon>Paraneoptera</taxon>
        <taxon>Hemiptera</taxon>
        <taxon>Heteroptera</taxon>
        <taxon>Panheteroptera</taxon>
        <taxon>Cimicomorpha</taxon>
        <taxon>Miridae</taxon>
        <taxon>Dicyphina</taxon>
        <taxon>Nesidiocoris</taxon>
    </lineage>
</organism>
<protein>
    <submittedName>
        <fullName evidence="1">Uncharacterized protein</fullName>
    </submittedName>
</protein>
<sequence length="102" mass="11894">MDKDEIYDSSKRNVLSRPTDFHALQPDYSASTKLDWPVIWRKSSRAACEWNSLTNLFRPESEGWPTWRGAFGQGTYLLSDTWYLRSRSSSRGLHPRGTVRRV</sequence>
<name>A0A6H5GCV5_9HEMI</name>
<dbReference type="Proteomes" id="UP000479000">
    <property type="component" value="Unassembled WGS sequence"/>
</dbReference>
<dbReference type="EMBL" id="CADCXU010008827">
    <property type="protein sequence ID" value="CAA9999455.1"/>
    <property type="molecule type" value="Genomic_DNA"/>
</dbReference>
<evidence type="ECO:0000313" key="2">
    <source>
        <dbReference type="Proteomes" id="UP000479000"/>
    </source>
</evidence>
<reference evidence="1 2" key="1">
    <citation type="submission" date="2020-02" db="EMBL/GenBank/DDBJ databases">
        <authorList>
            <person name="Ferguson B K."/>
        </authorList>
    </citation>
    <scope>NUCLEOTIDE SEQUENCE [LARGE SCALE GENOMIC DNA]</scope>
</reference>
<accession>A0A6H5GCV5</accession>
<proteinExistence type="predicted"/>
<dbReference type="AlphaFoldDB" id="A0A6H5GCV5"/>
<feature type="non-terminal residue" evidence="1">
    <location>
        <position position="102"/>
    </location>
</feature>